<sequence>MGGKPSGRAGRLTLESLPPSLAEGAGCGGCGLAGRACGLSSLATSRESWLPALCVSGAAGLGRYCWPIPASPFCIPHCVSRGCSDDDHSGGSQAGGWSPGLQNRRSAGPCSPRARSGAPCSFRCCGQPSGSSAQSLPLPAHGPSLRLAPFSSGHQSPWVRSPACSGVTPSNLVTTRSGSPVLGGRLAKPRPRSSALHRRWLQAGPPGLAACRGTQAGPVCVRRGRQMTEVLCASSRCSRHPNHSRHQCPSVLLPVLNLPAPLPTHGEFCCSPESGILSPDLNAQWTQYFLLR</sequence>
<evidence type="ECO:0000313" key="3">
    <source>
        <dbReference type="Proteomes" id="UP001176941"/>
    </source>
</evidence>
<feature type="region of interest" description="Disordered" evidence="1">
    <location>
        <begin position="89"/>
        <end position="110"/>
    </location>
</feature>
<dbReference type="EMBL" id="OX459944">
    <property type="protein sequence ID" value="CAI9178997.1"/>
    <property type="molecule type" value="Genomic_DNA"/>
</dbReference>
<gene>
    <name evidence="2" type="ORF">MRATA1EN1_LOCUS27959</name>
</gene>
<dbReference type="Proteomes" id="UP001176941">
    <property type="component" value="Chromosome 8"/>
</dbReference>
<evidence type="ECO:0000313" key="2">
    <source>
        <dbReference type="EMBL" id="CAI9178997.1"/>
    </source>
</evidence>
<name>A0ABN8ZYE0_RANTA</name>
<proteinExistence type="predicted"/>
<protein>
    <submittedName>
        <fullName evidence="2">Uncharacterized protein</fullName>
    </submittedName>
</protein>
<evidence type="ECO:0000256" key="1">
    <source>
        <dbReference type="SAM" id="MobiDB-lite"/>
    </source>
</evidence>
<organism evidence="2 3">
    <name type="scientific">Rangifer tarandus platyrhynchus</name>
    <name type="common">Svalbard reindeer</name>
    <dbReference type="NCBI Taxonomy" id="3082113"/>
    <lineage>
        <taxon>Eukaryota</taxon>
        <taxon>Metazoa</taxon>
        <taxon>Chordata</taxon>
        <taxon>Craniata</taxon>
        <taxon>Vertebrata</taxon>
        <taxon>Euteleostomi</taxon>
        <taxon>Mammalia</taxon>
        <taxon>Eutheria</taxon>
        <taxon>Laurasiatheria</taxon>
        <taxon>Artiodactyla</taxon>
        <taxon>Ruminantia</taxon>
        <taxon>Pecora</taxon>
        <taxon>Cervidae</taxon>
        <taxon>Odocoileinae</taxon>
        <taxon>Rangifer</taxon>
    </lineage>
</organism>
<accession>A0ABN8ZYE0</accession>
<keyword evidence="3" id="KW-1185">Reference proteome</keyword>
<reference evidence="2" key="1">
    <citation type="submission" date="2023-04" db="EMBL/GenBank/DDBJ databases">
        <authorList>
            <consortium name="ELIXIR-Norway"/>
        </authorList>
    </citation>
    <scope>NUCLEOTIDE SEQUENCE [LARGE SCALE GENOMIC DNA]</scope>
</reference>